<proteinExistence type="predicted"/>
<reference evidence="7" key="1">
    <citation type="submission" date="2010-11" db="EMBL/GenBank/DDBJ databases">
        <title>The complete genome of Mahella australiensis DSM 15567.</title>
        <authorList>
            <consortium name="US DOE Joint Genome Institute (JGI-PGF)"/>
            <person name="Lucas S."/>
            <person name="Copeland A."/>
            <person name="Lapidus A."/>
            <person name="Bruce D."/>
            <person name="Goodwin L."/>
            <person name="Pitluck S."/>
            <person name="Kyrpides N."/>
            <person name="Mavromatis K."/>
            <person name="Pagani I."/>
            <person name="Ivanova N."/>
            <person name="Teshima H."/>
            <person name="Brettin T."/>
            <person name="Detter J.C."/>
            <person name="Han C."/>
            <person name="Tapia R."/>
            <person name="Land M."/>
            <person name="Hauser L."/>
            <person name="Markowitz V."/>
            <person name="Cheng J.-F."/>
            <person name="Hugenholtz P."/>
            <person name="Woyke T."/>
            <person name="Wu D."/>
            <person name="Spring S."/>
            <person name="Pukall R."/>
            <person name="Steenblock K."/>
            <person name="Schneider S."/>
            <person name="Klenk H.-P."/>
            <person name="Eisen J.A."/>
        </authorList>
    </citation>
    <scope>NUCLEOTIDE SEQUENCE [LARGE SCALE GENOMIC DNA]</scope>
    <source>
        <strain evidence="7">DSM 15567 / CIP 107919 / 50-1 BON</strain>
    </source>
</reference>
<dbReference type="Gene3D" id="3.40.50.1360">
    <property type="match status" value="1"/>
</dbReference>
<keyword evidence="3" id="KW-0804">Transcription</keyword>
<evidence type="ECO:0000259" key="4">
    <source>
        <dbReference type="PROSITE" id="PS50987"/>
    </source>
</evidence>
<gene>
    <name evidence="6" type="ordered locus">Mahau_1417</name>
</gene>
<keyword evidence="1" id="KW-0805">Transcription regulation</keyword>
<evidence type="ECO:0000313" key="7">
    <source>
        <dbReference type="Proteomes" id="UP000008457"/>
    </source>
</evidence>
<evidence type="ECO:0000256" key="2">
    <source>
        <dbReference type="ARBA" id="ARBA00023125"/>
    </source>
</evidence>
<dbReference type="InterPro" id="IPR036390">
    <property type="entry name" value="WH_DNA-bd_sf"/>
</dbReference>
<dbReference type="InterPro" id="IPR014036">
    <property type="entry name" value="DeoR-like_C"/>
</dbReference>
<dbReference type="InterPro" id="IPR050313">
    <property type="entry name" value="Carb_Metab_HTH_regulators"/>
</dbReference>
<dbReference type="RefSeq" id="WP_013781039.1">
    <property type="nucleotide sequence ID" value="NC_015520.1"/>
</dbReference>
<dbReference type="STRING" id="697281.Mahau_1417"/>
<dbReference type="SMART" id="SM00420">
    <property type="entry name" value="HTH_DEOR"/>
    <property type="match status" value="1"/>
</dbReference>
<dbReference type="Proteomes" id="UP000008457">
    <property type="component" value="Chromosome"/>
</dbReference>
<evidence type="ECO:0000313" key="6">
    <source>
        <dbReference type="EMBL" id="AEE96610.1"/>
    </source>
</evidence>
<name>F3ZXU0_MAHA5</name>
<dbReference type="Pfam" id="PF00455">
    <property type="entry name" value="DeoRC"/>
    <property type="match status" value="1"/>
</dbReference>
<dbReference type="CDD" id="cd00090">
    <property type="entry name" value="HTH_ARSR"/>
    <property type="match status" value="1"/>
</dbReference>
<dbReference type="PROSITE" id="PS51000">
    <property type="entry name" value="HTH_DEOR_2"/>
    <property type="match status" value="1"/>
</dbReference>
<dbReference type="PANTHER" id="PTHR30363:SF44">
    <property type="entry name" value="AGA OPERON TRANSCRIPTIONAL REPRESSOR-RELATED"/>
    <property type="match status" value="1"/>
</dbReference>
<dbReference type="Gene3D" id="1.10.10.10">
    <property type="entry name" value="Winged helix-like DNA-binding domain superfamily/Winged helix DNA-binding domain"/>
    <property type="match status" value="1"/>
</dbReference>
<dbReference type="InterPro" id="IPR036388">
    <property type="entry name" value="WH-like_DNA-bd_sf"/>
</dbReference>
<dbReference type="InterPro" id="IPR037171">
    <property type="entry name" value="NagB/RpiA_transferase-like"/>
</dbReference>
<sequence length="272" mass="30628">MLAVERRKKIMDLLYENQSVAVPDLSRLFNITEETVRRDLAKLEKEGLLRRTYGGAVLSEGLHLELPISIREVTNKEGKELMGRTAAGLVEDGDTIIMDSSTTVLQMARFLKDKKRLTVITNGLKIASELAPYENISVISTGGMLRSSSLSFVGHSAERAISNYNADIFFMSCKGMSLDKFVTESNEFEAELKKIMIKAAQRIVLLADHTKLDKVSFATICSIKDIDVFITDEKLPKEWEAFMKDNDIELLYALKNEETSDYNQNKTDLNVD</sequence>
<dbReference type="PRINTS" id="PR00037">
    <property type="entry name" value="HTHLACR"/>
</dbReference>
<keyword evidence="2" id="KW-0238">DNA-binding</keyword>
<dbReference type="PROSITE" id="PS50987">
    <property type="entry name" value="HTH_ARSR_2"/>
    <property type="match status" value="1"/>
</dbReference>
<accession>F3ZXU0</accession>
<dbReference type="PROSITE" id="PS00894">
    <property type="entry name" value="HTH_DEOR_1"/>
    <property type="match status" value="1"/>
</dbReference>
<dbReference type="eggNOG" id="COG1349">
    <property type="taxonomic scope" value="Bacteria"/>
</dbReference>
<dbReference type="AlphaFoldDB" id="F3ZXU0"/>
<dbReference type="EMBL" id="CP002360">
    <property type="protein sequence ID" value="AEE96610.1"/>
    <property type="molecule type" value="Genomic_DNA"/>
</dbReference>
<dbReference type="InterPro" id="IPR018356">
    <property type="entry name" value="Tscrpt_reg_HTH_DeoR_CS"/>
</dbReference>
<dbReference type="Pfam" id="PF08220">
    <property type="entry name" value="HTH_DeoR"/>
    <property type="match status" value="1"/>
</dbReference>
<dbReference type="PANTHER" id="PTHR30363">
    <property type="entry name" value="HTH-TYPE TRANSCRIPTIONAL REGULATOR SRLR-RELATED"/>
    <property type="match status" value="1"/>
</dbReference>
<protein>
    <submittedName>
        <fullName evidence="6">Transcriptional regulator, DeoR family</fullName>
    </submittedName>
</protein>
<dbReference type="InterPro" id="IPR001034">
    <property type="entry name" value="DeoR_HTH"/>
</dbReference>
<dbReference type="GO" id="GO:0003700">
    <property type="term" value="F:DNA-binding transcription factor activity"/>
    <property type="evidence" value="ECO:0007669"/>
    <property type="project" value="InterPro"/>
</dbReference>
<organism evidence="6 7">
    <name type="scientific">Mahella australiensis (strain DSM 15567 / CIP 107919 / 50-1 BON)</name>
    <dbReference type="NCBI Taxonomy" id="697281"/>
    <lineage>
        <taxon>Bacteria</taxon>
        <taxon>Bacillati</taxon>
        <taxon>Bacillota</taxon>
        <taxon>Clostridia</taxon>
        <taxon>Thermoanaerobacterales</taxon>
        <taxon>Thermoanaerobacterales Family IV. Incertae Sedis</taxon>
        <taxon>Mahella</taxon>
    </lineage>
</organism>
<dbReference type="SMART" id="SM01134">
    <property type="entry name" value="DeoRC"/>
    <property type="match status" value="1"/>
</dbReference>
<dbReference type="InterPro" id="IPR001845">
    <property type="entry name" value="HTH_ArsR_DNA-bd_dom"/>
</dbReference>
<feature type="domain" description="HTH deoR-type" evidence="5">
    <location>
        <begin position="3"/>
        <end position="58"/>
    </location>
</feature>
<evidence type="ECO:0000259" key="5">
    <source>
        <dbReference type="PROSITE" id="PS51000"/>
    </source>
</evidence>
<dbReference type="InterPro" id="IPR011991">
    <property type="entry name" value="ArsR-like_HTH"/>
</dbReference>
<feature type="domain" description="HTH arsR-type" evidence="4">
    <location>
        <begin position="1"/>
        <end position="82"/>
    </location>
</feature>
<dbReference type="HOGENOM" id="CLU_060699_1_2_9"/>
<keyword evidence="7" id="KW-1185">Reference proteome</keyword>
<dbReference type="KEGG" id="mas:Mahau_1417"/>
<dbReference type="SUPFAM" id="SSF46785">
    <property type="entry name" value="Winged helix' DNA-binding domain"/>
    <property type="match status" value="1"/>
</dbReference>
<reference evidence="6 7" key="2">
    <citation type="journal article" date="2011" name="Stand. Genomic Sci.">
        <title>Complete genome sequence of Mahella australiensis type strain (50-1 BON).</title>
        <authorList>
            <person name="Sikorski J."/>
            <person name="Teshima H."/>
            <person name="Nolan M."/>
            <person name="Lucas S."/>
            <person name="Hammon N."/>
            <person name="Deshpande S."/>
            <person name="Cheng J.F."/>
            <person name="Pitluck S."/>
            <person name="Liolios K."/>
            <person name="Pagani I."/>
            <person name="Ivanova N."/>
            <person name="Huntemann M."/>
            <person name="Mavromatis K."/>
            <person name="Ovchinikova G."/>
            <person name="Pati A."/>
            <person name="Tapia R."/>
            <person name="Han C."/>
            <person name="Goodwin L."/>
            <person name="Chen A."/>
            <person name="Palaniappan K."/>
            <person name="Land M."/>
            <person name="Hauser L."/>
            <person name="Ngatchou-Djao O.D."/>
            <person name="Rohde M."/>
            <person name="Pukall R."/>
            <person name="Spring S."/>
            <person name="Abt B."/>
            <person name="Goker M."/>
            <person name="Detter J.C."/>
            <person name="Woyke T."/>
            <person name="Bristow J."/>
            <person name="Markowitz V."/>
            <person name="Hugenholtz P."/>
            <person name="Eisen J.A."/>
            <person name="Kyrpides N.C."/>
            <person name="Klenk H.P."/>
            <person name="Lapidus A."/>
        </authorList>
    </citation>
    <scope>NUCLEOTIDE SEQUENCE [LARGE SCALE GENOMIC DNA]</scope>
    <source>
        <strain evidence="7">DSM 15567 / CIP 107919 / 50-1 BON</strain>
    </source>
</reference>
<dbReference type="SUPFAM" id="SSF100950">
    <property type="entry name" value="NagB/RpiA/CoA transferase-like"/>
    <property type="match status" value="1"/>
</dbReference>
<evidence type="ECO:0000256" key="1">
    <source>
        <dbReference type="ARBA" id="ARBA00023015"/>
    </source>
</evidence>
<evidence type="ECO:0000256" key="3">
    <source>
        <dbReference type="ARBA" id="ARBA00023163"/>
    </source>
</evidence>
<dbReference type="OrthoDB" id="9797223at2"/>
<dbReference type="GO" id="GO:0003677">
    <property type="term" value="F:DNA binding"/>
    <property type="evidence" value="ECO:0007669"/>
    <property type="project" value="UniProtKB-KW"/>
</dbReference>